<evidence type="ECO:0000313" key="4">
    <source>
        <dbReference type="Proteomes" id="UP000326678"/>
    </source>
</evidence>
<dbReference type="EMBL" id="CP045226">
    <property type="protein sequence ID" value="QFS44269.1"/>
    <property type="molecule type" value="Genomic_DNA"/>
</dbReference>
<evidence type="ECO:0000256" key="1">
    <source>
        <dbReference type="ARBA" id="ARBA00022729"/>
    </source>
</evidence>
<dbReference type="Gene3D" id="3.30.1450.10">
    <property type="match status" value="1"/>
</dbReference>
<feature type="transmembrane region" description="Helical" evidence="2">
    <location>
        <begin position="12"/>
        <end position="29"/>
    </location>
</feature>
<protein>
    <recommendedName>
        <fullName evidence="5">Lipoprotein SmpA/OmlA domain-containing protein</fullName>
    </recommendedName>
</protein>
<reference evidence="3 4" key="1">
    <citation type="submission" date="2019-10" db="EMBL/GenBank/DDBJ databases">
        <title>Genomic and transcriptomic insights into the perfect genentic adaptation of a filamentous nitrogen-fixing cyanobacterium to rice fields.</title>
        <authorList>
            <person name="Chen Z."/>
        </authorList>
    </citation>
    <scope>NUCLEOTIDE SEQUENCE [LARGE SCALE GENOMIC DNA]</scope>
    <source>
        <strain evidence="3">CCNUC1</strain>
    </source>
</reference>
<dbReference type="InterPro" id="IPR037873">
    <property type="entry name" value="BamE-like"/>
</dbReference>
<proteinExistence type="predicted"/>
<dbReference type="RefSeq" id="WP_152588574.1">
    <property type="nucleotide sequence ID" value="NZ_CP045226.1"/>
</dbReference>
<dbReference type="AlphaFoldDB" id="A0A5P8VWK1"/>
<evidence type="ECO:0000256" key="2">
    <source>
        <dbReference type="SAM" id="Phobius"/>
    </source>
</evidence>
<gene>
    <name evidence="3" type="ORF">GXM_01742</name>
</gene>
<keyword evidence="1" id="KW-0732">Signal</keyword>
<sequence length="114" mass="12701">MLRNDLNNYIRLFLISFALGVGIGSGSISRNISDPKPPEASIQSNVTNNFSLAEYQRLNLDMSVAEVEAILGRGTEIERTKATAHFVWINLDTSEIRVEFQAGKLKSKKQFGLK</sequence>
<keyword evidence="2" id="KW-1133">Transmembrane helix</keyword>
<dbReference type="Proteomes" id="UP000326678">
    <property type="component" value="Chromosome Gxm1"/>
</dbReference>
<name>A0A5P8VWK1_9NOSO</name>
<organism evidence="3 4">
    <name type="scientific">Nostoc sphaeroides CCNUC1</name>
    <dbReference type="NCBI Taxonomy" id="2653204"/>
    <lineage>
        <taxon>Bacteria</taxon>
        <taxon>Bacillati</taxon>
        <taxon>Cyanobacteriota</taxon>
        <taxon>Cyanophyceae</taxon>
        <taxon>Nostocales</taxon>
        <taxon>Nostocaceae</taxon>
        <taxon>Nostoc</taxon>
    </lineage>
</organism>
<dbReference type="KEGG" id="nsh:GXM_01742"/>
<evidence type="ECO:0000313" key="3">
    <source>
        <dbReference type="EMBL" id="QFS44269.1"/>
    </source>
</evidence>
<keyword evidence="2" id="KW-0812">Transmembrane</keyword>
<evidence type="ECO:0008006" key="5">
    <source>
        <dbReference type="Google" id="ProtNLM"/>
    </source>
</evidence>
<keyword evidence="4" id="KW-1185">Reference proteome</keyword>
<accession>A0A5P8VWK1</accession>
<keyword evidence="2" id="KW-0472">Membrane</keyword>